<dbReference type="GO" id="GO:0042148">
    <property type="term" value="P:DNA strand invasion"/>
    <property type="evidence" value="ECO:0007669"/>
    <property type="project" value="TreeGrafter"/>
</dbReference>
<evidence type="ECO:0000256" key="5">
    <source>
        <dbReference type="ARBA" id="ARBA00023125"/>
    </source>
</evidence>
<feature type="region of interest" description="Disordered" evidence="10">
    <location>
        <begin position="1"/>
        <end position="21"/>
    </location>
</feature>
<dbReference type="SMART" id="SM00382">
    <property type="entry name" value="AAA"/>
    <property type="match status" value="1"/>
</dbReference>
<dbReference type="GO" id="GO:0000709">
    <property type="term" value="P:meiotic joint molecule formation"/>
    <property type="evidence" value="ECO:0007669"/>
    <property type="project" value="UniProtKB-ARBA"/>
</dbReference>
<keyword evidence="3 9" id="KW-0547">Nucleotide-binding</keyword>
<keyword evidence="7" id="KW-0469">Meiosis</keyword>
<dbReference type="GO" id="GO:0140664">
    <property type="term" value="F:ATP-dependent DNA damage sensor activity"/>
    <property type="evidence" value="ECO:0007669"/>
    <property type="project" value="InterPro"/>
</dbReference>
<keyword evidence="8" id="KW-0131">Cell cycle</keyword>
<dbReference type="PIRSF" id="PIRSF005856">
    <property type="entry name" value="Rad51"/>
    <property type="match status" value="1"/>
</dbReference>
<dbReference type="OrthoDB" id="10251254at2759"/>
<dbReference type="InterPro" id="IPR013632">
    <property type="entry name" value="Rad51_C"/>
</dbReference>
<proteinExistence type="inferred from homology"/>
<name>A0A507EF11_9FUNG</name>
<dbReference type="InterPro" id="IPR016467">
    <property type="entry name" value="DNA_recomb/repair_RecA-like"/>
</dbReference>
<dbReference type="InterPro" id="IPR010995">
    <property type="entry name" value="DNA_repair_Rad51/TF_NusA_a-hlx"/>
</dbReference>
<dbReference type="GO" id="GO:0000730">
    <property type="term" value="P:DNA recombinase assembly"/>
    <property type="evidence" value="ECO:0007669"/>
    <property type="project" value="TreeGrafter"/>
</dbReference>
<evidence type="ECO:0000256" key="1">
    <source>
        <dbReference type="ARBA" id="ARBA00004123"/>
    </source>
</evidence>
<keyword evidence="4 9" id="KW-0067">ATP-binding</keyword>
<dbReference type="SUPFAM" id="SSF47794">
    <property type="entry name" value="Rad51 N-terminal domain-like"/>
    <property type="match status" value="1"/>
</dbReference>
<evidence type="ECO:0000313" key="14">
    <source>
        <dbReference type="Proteomes" id="UP000320333"/>
    </source>
</evidence>
<evidence type="ECO:0000256" key="2">
    <source>
        <dbReference type="ARBA" id="ARBA00008897"/>
    </source>
</evidence>
<dbReference type="Proteomes" id="UP000320333">
    <property type="component" value="Unassembled WGS sequence"/>
</dbReference>
<dbReference type="GO" id="GO:0000794">
    <property type="term" value="C:condensed nuclear chromosome"/>
    <property type="evidence" value="ECO:0007669"/>
    <property type="project" value="TreeGrafter"/>
</dbReference>
<dbReference type="PROSITE" id="PS50162">
    <property type="entry name" value="RECA_2"/>
    <property type="match status" value="1"/>
</dbReference>
<dbReference type="AlphaFoldDB" id="A0A507EF11"/>
<organism evidence="13 14">
    <name type="scientific">Chytriomyces confervae</name>
    <dbReference type="NCBI Taxonomy" id="246404"/>
    <lineage>
        <taxon>Eukaryota</taxon>
        <taxon>Fungi</taxon>
        <taxon>Fungi incertae sedis</taxon>
        <taxon>Chytridiomycota</taxon>
        <taxon>Chytridiomycota incertae sedis</taxon>
        <taxon>Chytridiomycetes</taxon>
        <taxon>Chytridiales</taxon>
        <taxon>Chytriomycetaceae</taxon>
        <taxon>Chytriomyces</taxon>
    </lineage>
</organism>
<comment type="subcellular location">
    <subcellularLocation>
        <location evidence="1">Nucleus</location>
    </subcellularLocation>
</comment>
<dbReference type="GO" id="GO:0003690">
    <property type="term" value="F:double-stranded DNA binding"/>
    <property type="evidence" value="ECO:0007669"/>
    <property type="project" value="TreeGrafter"/>
</dbReference>
<dbReference type="GO" id="GO:0006312">
    <property type="term" value="P:mitotic recombination"/>
    <property type="evidence" value="ECO:0007669"/>
    <property type="project" value="TreeGrafter"/>
</dbReference>
<dbReference type="InterPro" id="IPR003593">
    <property type="entry name" value="AAA+_ATPase"/>
</dbReference>
<evidence type="ECO:0000259" key="11">
    <source>
        <dbReference type="PROSITE" id="PS50162"/>
    </source>
</evidence>
<feature type="domain" description="RecA family profile 2" evidence="12">
    <location>
        <begin position="277"/>
        <end position="340"/>
    </location>
</feature>
<evidence type="ECO:0000256" key="8">
    <source>
        <dbReference type="ARBA" id="ARBA00023306"/>
    </source>
</evidence>
<dbReference type="PROSITE" id="PS50163">
    <property type="entry name" value="RECA_3"/>
    <property type="match status" value="1"/>
</dbReference>
<keyword evidence="5" id="KW-0238">DNA-binding</keyword>
<comment type="similarity">
    <text evidence="2">Belongs to the RecA family. DMC1 subfamily.</text>
</comment>
<dbReference type="InterPro" id="IPR011940">
    <property type="entry name" value="Dmc1"/>
</dbReference>
<reference evidence="13 14" key="1">
    <citation type="journal article" date="2019" name="Sci. Rep.">
        <title>Comparative genomics of chytrid fungi reveal insights into the obligate biotrophic and pathogenic lifestyle of Synchytrium endobioticum.</title>
        <authorList>
            <person name="van de Vossenberg B.T.L.H."/>
            <person name="Warris S."/>
            <person name="Nguyen H.D.T."/>
            <person name="van Gent-Pelzer M.P.E."/>
            <person name="Joly D.L."/>
            <person name="van de Geest H.C."/>
            <person name="Bonants P.J.M."/>
            <person name="Smith D.S."/>
            <person name="Levesque C.A."/>
            <person name="van der Lee T.A.J."/>
        </authorList>
    </citation>
    <scope>NUCLEOTIDE SEQUENCE [LARGE SCALE GENOMIC DNA]</scope>
    <source>
        <strain evidence="13 14">CBS 675.73</strain>
    </source>
</reference>
<dbReference type="EMBL" id="QEAP01000658">
    <property type="protein sequence ID" value="TPX61770.1"/>
    <property type="molecule type" value="Genomic_DNA"/>
</dbReference>
<dbReference type="GO" id="GO:0070192">
    <property type="term" value="P:chromosome organization involved in meiotic cell cycle"/>
    <property type="evidence" value="ECO:0007669"/>
    <property type="project" value="TreeGrafter"/>
</dbReference>
<comment type="caution">
    <text evidence="13">The sequence shown here is derived from an EMBL/GenBank/DDBJ whole genome shotgun (WGS) entry which is preliminary data.</text>
</comment>
<keyword evidence="6" id="KW-0539">Nucleus</keyword>
<dbReference type="FunFam" id="3.40.50.300:FF:000239">
    <property type="entry name" value="Meiotic recombination protein DMC1"/>
    <property type="match status" value="1"/>
</dbReference>
<dbReference type="SUPFAM" id="SSF52540">
    <property type="entry name" value="P-loop containing nucleoside triphosphate hydrolases"/>
    <property type="match status" value="1"/>
</dbReference>
<dbReference type="Gene3D" id="3.40.50.300">
    <property type="entry name" value="P-loop containing nucleotide triphosphate hydrolases"/>
    <property type="match status" value="1"/>
</dbReference>
<evidence type="ECO:0000256" key="6">
    <source>
        <dbReference type="ARBA" id="ARBA00023242"/>
    </source>
</evidence>
<feature type="domain" description="RecA family profile 1" evidence="11">
    <location>
        <begin position="99"/>
        <end position="270"/>
    </location>
</feature>
<dbReference type="InterPro" id="IPR020588">
    <property type="entry name" value="RecA_ATP-bd"/>
</dbReference>
<evidence type="ECO:0000256" key="9">
    <source>
        <dbReference type="RuleBase" id="RU003422"/>
    </source>
</evidence>
<dbReference type="Gene3D" id="1.10.150.20">
    <property type="entry name" value="5' to 3' exonuclease, C-terminal subdomain"/>
    <property type="match status" value="1"/>
</dbReference>
<evidence type="ECO:0000256" key="3">
    <source>
        <dbReference type="ARBA" id="ARBA00022741"/>
    </source>
</evidence>
<evidence type="ECO:0008006" key="15">
    <source>
        <dbReference type="Google" id="ProtNLM"/>
    </source>
</evidence>
<dbReference type="GO" id="GO:0000150">
    <property type="term" value="F:DNA strand exchange activity"/>
    <property type="evidence" value="ECO:0007669"/>
    <property type="project" value="InterPro"/>
</dbReference>
<evidence type="ECO:0000259" key="12">
    <source>
        <dbReference type="PROSITE" id="PS50163"/>
    </source>
</evidence>
<evidence type="ECO:0000256" key="10">
    <source>
        <dbReference type="SAM" id="MobiDB-lite"/>
    </source>
</evidence>
<evidence type="ECO:0000313" key="13">
    <source>
        <dbReference type="EMBL" id="TPX61770.1"/>
    </source>
</evidence>
<dbReference type="CDD" id="cd19514">
    <property type="entry name" value="DMC1"/>
    <property type="match status" value="1"/>
</dbReference>
<protein>
    <recommendedName>
        <fullName evidence="15">Meiotic recombination protein DMC1</fullName>
    </recommendedName>
</protein>
<evidence type="ECO:0000256" key="4">
    <source>
        <dbReference type="ARBA" id="ARBA00022840"/>
    </source>
</evidence>
<keyword evidence="14" id="KW-1185">Reference proteome</keyword>
<dbReference type="NCBIfam" id="TIGR02238">
    <property type="entry name" value="recomb_DMC1"/>
    <property type="match status" value="1"/>
</dbReference>
<dbReference type="GO" id="GO:0005524">
    <property type="term" value="F:ATP binding"/>
    <property type="evidence" value="ECO:0007669"/>
    <property type="project" value="UniProtKB-KW"/>
</dbReference>
<accession>A0A507EF11</accession>
<gene>
    <name evidence="13" type="ORF">CcCBS67573_g08899</name>
</gene>
<dbReference type="Pfam" id="PF08423">
    <property type="entry name" value="Rad51"/>
    <property type="match status" value="1"/>
</dbReference>
<dbReference type="InterPro" id="IPR027417">
    <property type="entry name" value="P-loop_NTPase"/>
</dbReference>
<dbReference type="PANTHER" id="PTHR22942">
    <property type="entry name" value="RECA/RAD51/RADA DNA STRAND-PAIRING FAMILY MEMBER"/>
    <property type="match status" value="1"/>
</dbReference>
<dbReference type="PANTHER" id="PTHR22942:SF30">
    <property type="entry name" value="MEIOTIC RECOMBINATION PROTEIN DMC1_LIM15 HOMOLOG"/>
    <property type="match status" value="1"/>
</dbReference>
<sequence>MTEQRARNAAQAVPDLEQEEEEEEVMEDIMSIDSLSTCGINVADILKLKAAGIQTVRIRNLSKIKGMSDAKVEKIKEASAKLLPNGFVTGTELSVRRRHVFRLSTGSKEFDKILNGGIESASITEAFGEFRTGKTQLAHTLCVVAQLPVDRGGASGRVIFIDTEGTFRDDRITSIANRFELDPEAVLENISIARAYNCEQQMDLIVEVGARMIEGGYRLIIVDSIMALFRVDYSGRGELAERQQKLGLMLARLTKLAEEFNVAVFITNQMTADPGASLTFVQDPKKPIGGHVLAHASTTRLYLRKGRGESRICKIWDSPSVPEAEAIYAISEGGIIDSKDG</sequence>
<dbReference type="STRING" id="246404.A0A507EF11"/>
<evidence type="ECO:0000256" key="7">
    <source>
        <dbReference type="ARBA" id="ARBA00023254"/>
    </source>
</evidence>
<dbReference type="GO" id="GO:0003697">
    <property type="term" value="F:single-stranded DNA binding"/>
    <property type="evidence" value="ECO:0007669"/>
    <property type="project" value="TreeGrafter"/>
</dbReference>
<dbReference type="NCBIfam" id="NF003301">
    <property type="entry name" value="PRK04301.1"/>
    <property type="match status" value="1"/>
</dbReference>
<dbReference type="InterPro" id="IPR020587">
    <property type="entry name" value="RecA_monomer-monomer_interface"/>
</dbReference>